<evidence type="ECO:0000313" key="1">
    <source>
        <dbReference type="EMBL" id="QOX65089.1"/>
    </source>
</evidence>
<protein>
    <submittedName>
        <fullName evidence="1">LytR family transcriptional regulator</fullName>
    </submittedName>
</protein>
<dbReference type="EMBL" id="CP042469">
    <property type="protein sequence ID" value="QOX65089.1"/>
    <property type="molecule type" value="Genomic_DNA"/>
</dbReference>
<keyword evidence="2" id="KW-1185">Reference proteome</keyword>
<evidence type="ECO:0000313" key="2">
    <source>
        <dbReference type="Proteomes" id="UP000594014"/>
    </source>
</evidence>
<gene>
    <name evidence="1" type="ORF">FRZ06_17930</name>
</gene>
<sequence>MGTEIKNNSNNEANRTGSAGSGNKSNQTSQKNKQVTPALSFVRTFLLAFVVFVLLCIPGMSIFGEVSDYNPFDPEGDDVVLREQFPTIVDENSPFFDAFSDKNRVNILLLGVNGGLTDTIMLASFDTDAKHVDLISVPRDTYYHREGYNSDGENKINAAYRKDPVNTAKAVSEVLLGMPINYYVVVDYNGVAKIVDAMGGVPMDIKFDMKYSDPYDKPPLNINIKKGYQVLDGKTSVQFLRYRKGYLEGDIGRVKAQQEFMKSAFKQSIGFDLPKIAKTVFENVKSDINLGTATKLAKNAMGISAEDIETYMIPATPLPDPPFYVIPNAEGIAEMINKIYSIEPKTTTEAAITQ</sequence>
<organism evidence="1 2">
    <name type="scientific">Anoxybacterium hadale</name>
    <dbReference type="NCBI Taxonomy" id="3408580"/>
    <lineage>
        <taxon>Bacteria</taxon>
        <taxon>Bacillati</taxon>
        <taxon>Bacillota</taxon>
        <taxon>Clostridia</taxon>
        <taxon>Peptostreptococcales</taxon>
        <taxon>Anaerovoracaceae</taxon>
        <taxon>Anoxybacterium</taxon>
    </lineage>
</organism>
<dbReference type="Proteomes" id="UP000594014">
    <property type="component" value="Chromosome"/>
</dbReference>
<name>A0ACD1AFD1_9FIRM</name>
<proteinExistence type="predicted"/>
<reference evidence="1" key="1">
    <citation type="submission" date="2019-08" db="EMBL/GenBank/DDBJ databases">
        <title>Genome sequence of Clostridiales bacterium MT110.</title>
        <authorList>
            <person name="Cao J."/>
        </authorList>
    </citation>
    <scope>NUCLEOTIDE SEQUENCE</scope>
    <source>
        <strain evidence="1">MT110</strain>
    </source>
</reference>
<accession>A0ACD1AFD1</accession>